<protein>
    <submittedName>
        <fullName evidence="1">Uncharacterized protein</fullName>
    </submittedName>
</protein>
<reference evidence="2" key="1">
    <citation type="journal article" date="2019" name="MBio">
        <title>Comparative genomics for the elucidation of multidrug resistance (MDR) in Candida lusitaniae.</title>
        <authorList>
            <person name="Kannan A."/>
            <person name="Asner S.A."/>
            <person name="Trachsel E."/>
            <person name="Kelly S."/>
            <person name="Parker J."/>
            <person name="Sanglard D."/>
        </authorList>
    </citation>
    <scope>NUCLEOTIDE SEQUENCE [LARGE SCALE GENOMIC DNA]</scope>
    <source>
        <strain evidence="2">P1</strain>
    </source>
</reference>
<keyword evidence="2" id="KW-1185">Reference proteome</keyword>
<dbReference type="EMBL" id="CP038484">
    <property type="protein sequence ID" value="QFZ25401.1"/>
    <property type="molecule type" value="Genomic_DNA"/>
</dbReference>
<sequence>MLHGNGAWITSRDIRAFSTCFIIEVKSKTRKQVQKASPESKTRKQHQKDPVGDCWARMFVIYKLLWSLPNRRIVHP</sequence>
<name>A0ACD0WDE1_CLALS</name>
<gene>
    <name evidence="1" type="ORF">EJF14_10496</name>
</gene>
<organism evidence="1 2">
    <name type="scientific">Clavispora lusitaniae</name>
    <name type="common">Candida lusitaniae</name>
    <dbReference type="NCBI Taxonomy" id="36911"/>
    <lineage>
        <taxon>Eukaryota</taxon>
        <taxon>Fungi</taxon>
        <taxon>Dikarya</taxon>
        <taxon>Ascomycota</taxon>
        <taxon>Saccharomycotina</taxon>
        <taxon>Pichiomycetes</taxon>
        <taxon>Metschnikowiaceae</taxon>
        <taxon>Clavispora</taxon>
    </lineage>
</organism>
<proteinExistence type="predicted"/>
<evidence type="ECO:0000313" key="2">
    <source>
        <dbReference type="Proteomes" id="UP000326582"/>
    </source>
</evidence>
<dbReference type="Proteomes" id="UP000326582">
    <property type="component" value="Chromosome 1"/>
</dbReference>
<accession>A0ACD0WDE1</accession>
<evidence type="ECO:0000313" key="1">
    <source>
        <dbReference type="EMBL" id="QFZ25401.1"/>
    </source>
</evidence>